<proteinExistence type="predicted"/>
<dbReference type="EMBL" id="KN839846">
    <property type="protein sequence ID" value="KIJ64528.1"/>
    <property type="molecule type" value="Genomic_DNA"/>
</dbReference>
<dbReference type="HOGENOM" id="CLU_021768_3_3_1"/>
<dbReference type="Gene3D" id="3.90.1200.10">
    <property type="match status" value="1"/>
</dbReference>
<accession>A0A0C9W9P6</accession>
<dbReference type="Pfam" id="PF01636">
    <property type="entry name" value="APH"/>
    <property type="match status" value="1"/>
</dbReference>
<sequence length="221" mass="25980">MRYITRNTSIPVPKVYDAWSLPDDRGGAILMEWIDGAETLERRWPSMSPEQKMKVAVQVRGYVDELRSLTQPPHQQGCIGPLDGSPCWDERLKSQLCGPFPSERAFNQFRLSLLDRFKWHDETRMEIEAIERDLREDHRIVFTHGDLGVRNILVDDRDNIVALIDWEMSGWMPEYWEYIKTVHGRWEDEDWLSYTRTMAPAYDDEMEVDDRFIIVNGGGPF</sequence>
<dbReference type="Proteomes" id="UP000053820">
    <property type="component" value="Unassembled WGS sequence"/>
</dbReference>
<name>A0A0C9W9P6_9AGAM</name>
<dbReference type="InterPro" id="IPR002575">
    <property type="entry name" value="Aminoglycoside_PTrfase"/>
</dbReference>
<evidence type="ECO:0000259" key="1">
    <source>
        <dbReference type="Pfam" id="PF01636"/>
    </source>
</evidence>
<organism evidence="2 3">
    <name type="scientific">Hydnomerulius pinastri MD-312</name>
    <dbReference type="NCBI Taxonomy" id="994086"/>
    <lineage>
        <taxon>Eukaryota</taxon>
        <taxon>Fungi</taxon>
        <taxon>Dikarya</taxon>
        <taxon>Basidiomycota</taxon>
        <taxon>Agaricomycotina</taxon>
        <taxon>Agaricomycetes</taxon>
        <taxon>Agaricomycetidae</taxon>
        <taxon>Boletales</taxon>
        <taxon>Boletales incertae sedis</taxon>
        <taxon>Leucogyrophana</taxon>
    </lineage>
</organism>
<protein>
    <recommendedName>
        <fullName evidence="1">Aminoglycoside phosphotransferase domain-containing protein</fullName>
    </recommendedName>
</protein>
<dbReference type="InterPro" id="IPR011009">
    <property type="entry name" value="Kinase-like_dom_sf"/>
</dbReference>
<dbReference type="OrthoDB" id="5404599at2759"/>
<dbReference type="PANTHER" id="PTHR21310">
    <property type="entry name" value="AMINOGLYCOSIDE PHOSPHOTRANSFERASE-RELATED-RELATED"/>
    <property type="match status" value="1"/>
</dbReference>
<dbReference type="AlphaFoldDB" id="A0A0C9W9P6"/>
<dbReference type="PANTHER" id="PTHR21310:SF58">
    <property type="entry name" value="AMINOGLYCOSIDE PHOSPHOTRANSFERASE DOMAIN-CONTAINING PROTEIN"/>
    <property type="match status" value="1"/>
</dbReference>
<keyword evidence="3" id="KW-1185">Reference proteome</keyword>
<dbReference type="InterPro" id="IPR051678">
    <property type="entry name" value="AGP_Transferase"/>
</dbReference>
<dbReference type="SUPFAM" id="SSF56112">
    <property type="entry name" value="Protein kinase-like (PK-like)"/>
    <property type="match status" value="1"/>
</dbReference>
<gene>
    <name evidence="2" type="ORF">HYDPIDRAFT_111857</name>
</gene>
<evidence type="ECO:0000313" key="3">
    <source>
        <dbReference type="Proteomes" id="UP000053820"/>
    </source>
</evidence>
<feature type="domain" description="Aminoglycoside phosphotransferase" evidence="1">
    <location>
        <begin position="7"/>
        <end position="198"/>
    </location>
</feature>
<evidence type="ECO:0000313" key="2">
    <source>
        <dbReference type="EMBL" id="KIJ64528.1"/>
    </source>
</evidence>
<reference evidence="2 3" key="1">
    <citation type="submission" date="2014-04" db="EMBL/GenBank/DDBJ databases">
        <title>Evolutionary Origins and Diversification of the Mycorrhizal Mutualists.</title>
        <authorList>
            <consortium name="DOE Joint Genome Institute"/>
            <consortium name="Mycorrhizal Genomics Consortium"/>
            <person name="Kohler A."/>
            <person name="Kuo A."/>
            <person name="Nagy L.G."/>
            <person name="Floudas D."/>
            <person name="Copeland A."/>
            <person name="Barry K.W."/>
            <person name="Cichocki N."/>
            <person name="Veneault-Fourrey C."/>
            <person name="LaButti K."/>
            <person name="Lindquist E.A."/>
            <person name="Lipzen A."/>
            <person name="Lundell T."/>
            <person name="Morin E."/>
            <person name="Murat C."/>
            <person name="Riley R."/>
            <person name="Ohm R."/>
            <person name="Sun H."/>
            <person name="Tunlid A."/>
            <person name="Henrissat B."/>
            <person name="Grigoriev I.V."/>
            <person name="Hibbett D.S."/>
            <person name="Martin F."/>
        </authorList>
    </citation>
    <scope>NUCLEOTIDE SEQUENCE [LARGE SCALE GENOMIC DNA]</scope>
    <source>
        <strain evidence="2 3">MD-312</strain>
    </source>
</reference>
<dbReference type="CDD" id="cd05120">
    <property type="entry name" value="APH_ChoK_like"/>
    <property type="match status" value="1"/>
</dbReference>